<dbReference type="PANTHER" id="PTHR40080:SF1">
    <property type="entry name" value="TRPR-LIKE PROTEIN YERC_YECD"/>
    <property type="match status" value="1"/>
</dbReference>
<protein>
    <recommendedName>
        <fullName evidence="3">TrpR like protein, YerC/YecD</fullName>
    </recommendedName>
</protein>
<dbReference type="Proteomes" id="UP000176751">
    <property type="component" value="Unassembled WGS sequence"/>
</dbReference>
<dbReference type="STRING" id="1797737.A2196_05090"/>
<gene>
    <name evidence="1" type="ORF">A2196_05090</name>
</gene>
<proteinExistence type="predicted"/>
<name>A0A1F5HD10_9BACT</name>
<dbReference type="Gene3D" id="1.10.1270.10">
    <property type="entry name" value="TrpR-like"/>
    <property type="match status" value="1"/>
</dbReference>
<dbReference type="SUPFAM" id="SSF48295">
    <property type="entry name" value="TrpR-like"/>
    <property type="match status" value="1"/>
</dbReference>
<dbReference type="EMBL" id="MFCA01000022">
    <property type="protein sequence ID" value="OGE01956.1"/>
    <property type="molecule type" value="Genomic_DNA"/>
</dbReference>
<comment type="caution">
    <text evidence="1">The sequence shown here is derived from an EMBL/GenBank/DDBJ whole genome shotgun (WGS) entry which is preliminary data.</text>
</comment>
<dbReference type="GO" id="GO:0003700">
    <property type="term" value="F:DNA-binding transcription factor activity"/>
    <property type="evidence" value="ECO:0007669"/>
    <property type="project" value="InterPro"/>
</dbReference>
<dbReference type="Pfam" id="PF01371">
    <property type="entry name" value="Trp_repressor"/>
    <property type="match status" value="1"/>
</dbReference>
<evidence type="ECO:0000313" key="1">
    <source>
        <dbReference type="EMBL" id="OGE01956.1"/>
    </source>
</evidence>
<sequence length="145" mass="17054">MAQISKRQLGRKLELKVYDSFWRVIANIKNREEVSDFFSDCLTRTERVYLAKRMAIAVLLSKGYDYRSISNMLKVSTGTVGRVASKIEEKGWKLFVRKLEGLEDWDKFWHDMEKLLMRSTGAGRRMFLSEEEIEGIVRKHKRLSS</sequence>
<dbReference type="PANTHER" id="PTHR40080">
    <property type="entry name" value="LMO1763 PROTEIN"/>
    <property type="match status" value="1"/>
</dbReference>
<evidence type="ECO:0000313" key="2">
    <source>
        <dbReference type="Proteomes" id="UP000176751"/>
    </source>
</evidence>
<reference evidence="1 2" key="1">
    <citation type="journal article" date="2016" name="Nat. Commun.">
        <title>Thousands of microbial genomes shed light on interconnected biogeochemical processes in an aquifer system.</title>
        <authorList>
            <person name="Anantharaman K."/>
            <person name="Brown C.T."/>
            <person name="Hug L.A."/>
            <person name="Sharon I."/>
            <person name="Castelle C.J."/>
            <person name="Probst A.J."/>
            <person name="Thomas B.C."/>
            <person name="Singh A."/>
            <person name="Wilkins M.J."/>
            <person name="Karaoz U."/>
            <person name="Brodie E.L."/>
            <person name="Williams K.H."/>
            <person name="Hubbard S.S."/>
            <person name="Banfield J.F."/>
        </authorList>
    </citation>
    <scope>NUCLEOTIDE SEQUENCE [LARGE SCALE GENOMIC DNA]</scope>
</reference>
<dbReference type="InterPro" id="IPR013368">
    <property type="entry name" value="YecD_YerC"/>
</dbReference>
<evidence type="ECO:0008006" key="3">
    <source>
        <dbReference type="Google" id="ProtNLM"/>
    </source>
</evidence>
<organism evidence="1 2">
    <name type="scientific">Candidatus Curtissbacteria bacterium RIFOXYA1_FULL_41_14</name>
    <dbReference type="NCBI Taxonomy" id="1797737"/>
    <lineage>
        <taxon>Bacteria</taxon>
        <taxon>Candidatus Curtissiibacteriota</taxon>
    </lineage>
</organism>
<dbReference type="InterPro" id="IPR010921">
    <property type="entry name" value="Trp_repressor/repl_initiator"/>
</dbReference>
<dbReference type="InterPro" id="IPR038116">
    <property type="entry name" value="TrpR-like_sf"/>
</dbReference>
<accession>A0A1F5HD10</accession>
<dbReference type="InterPro" id="IPR000831">
    <property type="entry name" value="Trp_repress"/>
</dbReference>
<dbReference type="GO" id="GO:0043565">
    <property type="term" value="F:sequence-specific DNA binding"/>
    <property type="evidence" value="ECO:0007669"/>
    <property type="project" value="InterPro"/>
</dbReference>
<dbReference type="AlphaFoldDB" id="A0A1F5HD10"/>